<evidence type="ECO:0000256" key="7">
    <source>
        <dbReference type="ARBA" id="ARBA00023242"/>
    </source>
</evidence>
<organism evidence="10">
    <name type="scientific">Timema californicum</name>
    <name type="common">California timema</name>
    <name type="synonym">Walking stick</name>
    <dbReference type="NCBI Taxonomy" id="61474"/>
    <lineage>
        <taxon>Eukaryota</taxon>
        <taxon>Metazoa</taxon>
        <taxon>Ecdysozoa</taxon>
        <taxon>Arthropoda</taxon>
        <taxon>Hexapoda</taxon>
        <taxon>Insecta</taxon>
        <taxon>Pterygota</taxon>
        <taxon>Neoptera</taxon>
        <taxon>Polyneoptera</taxon>
        <taxon>Phasmatodea</taxon>
        <taxon>Timematodea</taxon>
        <taxon>Timematoidea</taxon>
        <taxon>Timematidae</taxon>
        <taxon>Timema</taxon>
    </lineage>
</organism>
<dbReference type="GO" id="GO:0005654">
    <property type="term" value="C:nucleoplasm"/>
    <property type="evidence" value="ECO:0007669"/>
    <property type="project" value="UniProtKB-ARBA"/>
</dbReference>
<name>A0A7R9P5H3_TIMCA</name>
<dbReference type="EMBL" id="OE180054">
    <property type="protein sequence ID" value="CAD7570434.1"/>
    <property type="molecule type" value="Genomic_DNA"/>
</dbReference>
<dbReference type="GO" id="GO:0045944">
    <property type="term" value="P:positive regulation of transcription by RNA polymerase II"/>
    <property type="evidence" value="ECO:0007669"/>
    <property type="project" value="TreeGrafter"/>
</dbReference>
<keyword evidence="6" id="KW-0804">Transcription</keyword>
<evidence type="ECO:0000256" key="3">
    <source>
        <dbReference type="ARBA" id="ARBA00022737"/>
    </source>
</evidence>
<evidence type="ECO:0000256" key="4">
    <source>
        <dbReference type="ARBA" id="ARBA00023015"/>
    </source>
</evidence>
<evidence type="ECO:0000256" key="2">
    <source>
        <dbReference type="ARBA" id="ARBA00007945"/>
    </source>
</evidence>
<feature type="region of interest" description="Disordered" evidence="8">
    <location>
        <begin position="63"/>
        <end position="121"/>
    </location>
</feature>
<dbReference type="PANTHER" id="PTHR23107:SF0">
    <property type="entry name" value="IP09280P"/>
    <property type="match status" value="1"/>
</dbReference>
<gene>
    <name evidence="10" type="ORF">TCMB3V08_LOCUS3139</name>
</gene>
<keyword evidence="7" id="KW-0539">Nucleus</keyword>
<protein>
    <submittedName>
        <fullName evidence="10">(California timema) hypothetical protein</fullName>
    </submittedName>
</protein>
<feature type="compositionally biased region" description="Polar residues" evidence="8">
    <location>
        <begin position="108"/>
        <end position="118"/>
    </location>
</feature>
<proteinExistence type="inferred from homology"/>
<evidence type="ECO:0000256" key="6">
    <source>
        <dbReference type="ARBA" id="ARBA00023163"/>
    </source>
</evidence>
<reference evidence="10" key="1">
    <citation type="submission" date="2020-11" db="EMBL/GenBank/DDBJ databases">
        <authorList>
            <person name="Tran Van P."/>
        </authorList>
    </citation>
    <scope>NUCLEOTIDE SEQUENCE</scope>
</reference>
<dbReference type="AlphaFoldDB" id="A0A7R9P5H3"/>
<evidence type="ECO:0000256" key="1">
    <source>
        <dbReference type="ARBA" id="ARBA00004123"/>
    </source>
</evidence>
<evidence type="ECO:0000259" key="9">
    <source>
        <dbReference type="Pfam" id="PF05030"/>
    </source>
</evidence>
<comment type="similarity">
    <text evidence="2">Belongs to the SS18 family.</text>
</comment>
<keyword evidence="3" id="KW-0677">Repeat</keyword>
<dbReference type="PANTHER" id="PTHR23107">
    <property type="entry name" value="SYNOVIAL SARCOMA ASSOCIATED SS18 PROTEIN"/>
    <property type="match status" value="1"/>
</dbReference>
<accession>A0A7R9P5H3</accession>
<evidence type="ECO:0000313" key="10">
    <source>
        <dbReference type="EMBL" id="CAD7570434.1"/>
    </source>
</evidence>
<dbReference type="Pfam" id="PF05030">
    <property type="entry name" value="SSXT"/>
    <property type="match status" value="1"/>
</dbReference>
<evidence type="ECO:0000256" key="5">
    <source>
        <dbReference type="ARBA" id="ARBA00023159"/>
    </source>
</evidence>
<feature type="domain" description="SS18 N-terminal" evidence="9">
    <location>
        <begin position="1"/>
        <end position="50"/>
    </location>
</feature>
<keyword evidence="4" id="KW-0805">Transcription regulation</keyword>
<keyword evidence="5" id="KW-0010">Activator</keyword>
<dbReference type="InterPro" id="IPR007726">
    <property type="entry name" value="SS18_N"/>
</dbReference>
<comment type="subcellular location">
    <subcellularLocation>
        <location evidence="1">Nucleus</location>
    </subcellularLocation>
</comment>
<dbReference type="GO" id="GO:0003713">
    <property type="term" value="F:transcription coactivator activity"/>
    <property type="evidence" value="ECO:0007669"/>
    <property type="project" value="TreeGrafter"/>
</dbReference>
<sequence length="149" mass="16204">MLDENSHLIQTIQEYQSKGKAQECMQYQQILHRNLVYLASIADANQNIQALLPVSFAIFFSPPGMHVPPGPGQGGTSPSPSGDMPPNPQGPMGSFGQQQGGYRGQMIPGQQSMPQLPNNIGVVPKTTLSNLRSKGILDSILIRGRRPRR</sequence>
<evidence type="ECO:0000256" key="8">
    <source>
        <dbReference type="SAM" id="MobiDB-lite"/>
    </source>
</evidence>